<dbReference type="OrthoDB" id="2373574at2759"/>
<organism evidence="2 3">
    <name type="scientific">Klebsormidium nitens</name>
    <name type="common">Green alga</name>
    <name type="synonym">Ulothrix nitens</name>
    <dbReference type="NCBI Taxonomy" id="105231"/>
    <lineage>
        <taxon>Eukaryota</taxon>
        <taxon>Viridiplantae</taxon>
        <taxon>Streptophyta</taxon>
        <taxon>Klebsormidiophyceae</taxon>
        <taxon>Klebsormidiales</taxon>
        <taxon>Klebsormidiaceae</taxon>
        <taxon>Klebsormidium</taxon>
    </lineage>
</organism>
<protein>
    <recommendedName>
        <fullName evidence="1">Replication origin-binding protein domain-containing protein</fullName>
    </recommendedName>
</protein>
<dbReference type="GO" id="GO:0006260">
    <property type="term" value="P:DNA replication"/>
    <property type="evidence" value="ECO:0007669"/>
    <property type="project" value="InterPro"/>
</dbReference>
<dbReference type="EMBL" id="DF237153">
    <property type="protein sequence ID" value="GAQ84745.1"/>
    <property type="molecule type" value="Genomic_DNA"/>
</dbReference>
<dbReference type="GO" id="GO:0005524">
    <property type="term" value="F:ATP binding"/>
    <property type="evidence" value="ECO:0007669"/>
    <property type="project" value="InterPro"/>
</dbReference>
<dbReference type="AlphaFoldDB" id="A0A1Y1I1F7"/>
<dbReference type="Proteomes" id="UP000054558">
    <property type="component" value="Unassembled WGS sequence"/>
</dbReference>
<evidence type="ECO:0000313" key="2">
    <source>
        <dbReference type="EMBL" id="GAQ84745.1"/>
    </source>
</evidence>
<gene>
    <name evidence="2" type="ORF">KFL_002040040</name>
</gene>
<evidence type="ECO:0000259" key="1">
    <source>
        <dbReference type="Pfam" id="PF02399"/>
    </source>
</evidence>
<feature type="domain" description="Replication origin-binding protein" evidence="1">
    <location>
        <begin position="483"/>
        <end position="648"/>
    </location>
</feature>
<name>A0A1Y1I1F7_KLENI</name>
<dbReference type="Pfam" id="PF02399">
    <property type="entry name" value="Herpes_ori_bp"/>
    <property type="match status" value="1"/>
</dbReference>
<sequence>MRLEVFPARGLAEPHPVDGAPIVQEMEMEEIPEANTVGQDTTEPASNEIQDSAGSLLRHTTTVYGQQWFKSKETPTGRGPKDLAVAWKTLHGHGILVAADSASDSAAKMFTSFQDVPALLVYCARLRGRSKHLYECLLEVTPSLLYYDLDYYVPSNVCAGDSEDAVGARDAEFAERKRHFERLRDGFLEAVLGVSREAVRFEESTAHGGVPGGFKFSVHGVLKGFYLEDSRARGLFAKAFEQFLKNPPPQLARSAEFVWTEDQRGRPKLIWDGTVYSKFQNWRMLRSSKKGSDRVLEPSEGSSELIVDHLAGLYSAAALQCCARLDVARLEAYLQQHAPTLSRPRRPTMRVRDAGLAEDGGQNRADLGEEEQRVLVECYQQEHPGATLARVHVVGSGVFTVHFDVPEPTCLLAGRPHTSPGNNNTYLLYRRTRPGVALYKCHSATCSGVARVLHLETEQITGWTEDYVKADGMHPYPLFSLDSPAKKTTLVSANKGIGKSKEGNDWLERLLQRFPCATFLMVAANVTLARKYAEDTRRCGVAATLYLDVLGKIEANRVVVCVNSLPRLAANFDVVIMDEMDMILSNMNSDVMARKKMVFLALEGATRHAKVVLGMDANIGSPRVMQWLHMVRPDAALHTIRNRGVYPGARKATIKYIPATARFQKDPYGPAIAETLESLAKGEHIIAPSSSKTYVLKLEEAFKQRFPSDGPTAKSGKFFYSKSTTKAAKAALELAVTDPDTHMTADLCASSPVIGPGISRERPHFDRLIAFALNSFERGPTVETFLQQLFRDRTVTDFTIYVKEGAGPRSLPSTVEDVFCAIEDNDRELAKLLGSTDHLDFLLAPSGTRPVCNRNSPACVLYANNVLTVANSFRNFPELLRADLIKQGFVVHEEYLGNEAPSFQVRRVGPKDDDQDLADDIWRARYVVDDKAYCNLLEKDEIETLDEVEVRQRHIYECIRNVHKVDPRCVNHNYEAVHCGKELVPYQNYIRFQTTPFPDLIDDLARALKERDMEGVTKDYVADMGDMSLRVPPAVIVLAELMGCGPEDVERCKEDGFPVEEDAFQTVHDTLLAQTPKVLSFMHNFYGIDQTAETLTATMKRNAIKKILHIGLGLNHIPPKKSNGKFVAGWPHIFKPLLWQEVREKYGRLVDYQATQTAEVCKITPTDAL</sequence>
<keyword evidence="3" id="KW-1185">Reference proteome</keyword>
<dbReference type="InterPro" id="IPR003450">
    <property type="entry name" value="Replication_origin-bd"/>
</dbReference>
<proteinExistence type="predicted"/>
<dbReference type="GO" id="GO:0003688">
    <property type="term" value="F:DNA replication origin binding"/>
    <property type="evidence" value="ECO:0007669"/>
    <property type="project" value="InterPro"/>
</dbReference>
<reference evidence="2 3" key="1">
    <citation type="journal article" date="2014" name="Nat. Commun.">
        <title>Klebsormidium flaccidum genome reveals primary factors for plant terrestrial adaptation.</title>
        <authorList>
            <person name="Hori K."/>
            <person name="Maruyama F."/>
            <person name="Fujisawa T."/>
            <person name="Togashi T."/>
            <person name="Yamamoto N."/>
            <person name="Seo M."/>
            <person name="Sato S."/>
            <person name="Yamada T."/>
            <person name="Mori H."/>
            <person name="Tajima N."/>
            <person name="Moriyama T."/>
            <person name="Ikeuchi M."/>
            <person name="Watanabe M."/>
            <person name="Wada H."/>
            <person name="Kobayashi K."/>
            <person name="Saito M."/>
            <person name="Masuda T."/>
            <person name="Sasaki-Sekimoto Y."/>
            <person name="Mashiguchi K."/>
            <person name="Awai K."/>
            <person name="Shimojima M."/>
            <person name="Masuda S."/>
            <person name="Iwai M."/>
            <person name="Nobusawa T."/>
            <person name="Narise T."/>
            <person name="Kondo S."/>
            <person name="Saito H."/>
            <person name="Sato R."/>
            <person name="Murakawa M."/>
            <person name="Ihara Y."/>
            <person name="Oshima-Yamada Y."/>
            <person name="Ohtaka K."/>
            <person name="Satoh M."/>
            <person name="Sonobe K."/>
            <person name="Ishii M."/>
            <person name="Ohtani R."/>
            <person name="Kanamori-Sato M."/>
            <person name="Honoki R."/>
            <person name="Miyazaki D."/>
            <person name="Mochizuki H."/>
            <person name="Umetsu J."/>
            <person name="Higashi K."/>
            <person name="Shibata D."/>
            <person name="Kamiya Y."/>
            <person name="Sato N."/>
            <person name="Nakamura Y."/>
            <person name="Tabata S."/>
            <person name="Ida S."/>
            <person name="Kurokawa K."/>
            <person name="Ohta H."/>
        </authorList>
    </citation>
    <scope>NUCLEOTIDE SEQUENCE [LARGE SCALE GENOMIC DNA]</scope>
    <source>
        <strain evidence="2 3">NIES-2285</strain>
    </source>
</reference>
<evidence type="ECO:0000313" key="3">
    <source>
        <dbReference type="Proteomes" id="UP000054558"/>
    </source>
</evidence>
<accession>A0A1Y1I1F7</accession>